<sequence>MDSSPKLKYKQLDREERLSVLQDIFMIYPYRTGIVPERNAVYILGRGEARIPPAYQQYPLLSIFHVNKKLKQNIRGVWSNHAKWPDPSYTLAEVIKRIKKNKFSRRYDVDDLIQTIPRLAAPGLHVSSEQLEDSNPSSPRPSRIEPVNEDKTFDFTQVGKTRREYLNSLIPFKESSFVEGLHGGRFKFLGHGNVSDIMDKGIISLEKLATNIRQVWAVAMIGRVMENMESRPLRRSPQNEAETKSQNESQNEDGNLPDGTRNVLFSPVQLTFFSEDQESRQQDETGSESETASPIEHTFFLEDQESRQQDETGSGSETSVNYAPLRVQNKTEFWTLYSNLEERKEDWGDEEFMKAEALIEYFERDLDTQSEFKSLSQALRSRLFPEIRDLMEQPYELKSYRGCKVLPDNWLQVSLKYKNRPQFSGIFVELKPTYNQDNVRDIAFRMRFTIKDPQVLTHTI</sequence>
<name>A0A1Q3A2B5_ZYGRO</name>
<dbReference type="AlphaFoldDB" id="A0A1Q3A2B5"/>
<proteinExistence type="predicted"/>
<feature type="compositionally biased region" description="Polar residues" evidence="1">
    <location>
        <begin position="236"/>
        <end position="253"/>
    </location>
</feature>
<feature type="region of interest" description="Disordered" evidence="1">
    <location>
        <begin position="127"/>
        <end position="149"/>
    </location>
</feature>
<dbReference type="InterPro" id="IPR008897">
    <property type="entry name" value="Rep_fungi"/>
</dbReference>
<feature type="compositionally biased region" description="Polar residues" evidence="1">
    <location>
        <begin position="127"/>
        <end position="137"/>
    </location>
</feature>
<comment type="caution">
    <text evidence="2">The sequence shown here is derived from an EMBL/GenBank/DDBJ whole genome shotgun (WGS) entry which is preliminary data.</text>
</comment>
<organism evidence="2 3">
    <name type="scientific">Zygosaccharomyces rouxii</name>
    <dbReference type="NCBI Taxonomy" id="4956"/>
    <lineage>
        <taxon>Eukaryota</taxon>
        <taxon>Fungi</taxon>
        <taxon>Dikarya</taxon>
        <taxon>Ascomycota</taxon>
        <taxon>Saccharomycotina</taxon>
        <taxon>Saccharomycetes</taxon>
        <taxon>Saccharomycetales</taxon>
        <taxon>Saccharomycetaceae</taxon>
        <taxon>Zygosaccharomyces</taxon>
    </lineage>
</organism>
<protein>
    <submittedName>
        <fullName evidence="2">Uncharacterized protein</fullName>
    </submittedName>
</protein>
<evidence type="ECO:0000256" key="1">
    <source>
        <dbReference type="SAM" id="MobiDB-lite"/>
    </source>
</evidence>
<dbReference type="GO" id="GO:0030541">
    <property type="term" value="P:plasmid partitioning"/>
    <property type="evidence" value="ECO:0007669"/>
    <property type="project" value="InterPro"/>
</dbReference>
<accession>A0A1Q3A2B5</accession>
<evidence type="ECO:0000313" key="3">
    <source>
        <dbReference type="Proteomes" id="UP000187013"/>
    </source>
</evidence>
<dbReference type="EMBL" id="BDGX01000018">
    <property type="protein sequence ID" value="GAV49861.1"/>
    <property type="molecule type" value="Genomic_DNA"/>
</dbReference>
<dbReference type="Pfam" id="PF05797">
    <property type="entry name" value="Rep_4"/>
    <property type="match status" value="1"/>
</dbReference>
<feature type="region of interest" description="Disordered" evidence="1">
    <location>
        <begin position="274"/>
        <end position="319"/>
    </location>
</feature>
<dbReference type="Proteomes" id="UP000187013">
    <property type="component" value="Unassembled WGS sequence"/>
</dbReference>
<gene>
    <name evidence="2" type="ORF">ZYGR_0R01040</name>
</gene>
<feature type="region of interest" description="Disordered" evidence="1">
    <location>
        <begin position="229"/>
        <end position="260"/>
    </location>
</feature>
<reference evidence="2 3" key="1">
    <citation type="submission" date="2016-08" db="EMBL/GenBank/DDBJ databases">
        <title>Draft genome sequence of allopolyploid Zygosaccharomyces rouxii.</title>
        <authorList>
            <person name="Watanabe J."/>
            <person name="Uehara K."/>
            <person name="Mogi Y."/>
            <person name="Tsukioka Y."/>
        </authorList>
    </citation>
    <scope>NUCLEOTIDE SEQUENCE [LARGE SCALE GENOMIC DNA]</scope>
    <source>
        <strain evidence="2 3">NBRC 110957</strain>
    </source>
</reference>
<evidence type="ECO:0000313" key="2">
    <source>
        <dbReference type="EMBL" id="GAV49861.1"/>
    </source>
</evidence>